<evidence type="ECO:0000313" key="3">
    <source>
        <dbReference type="Proteomes" id="UP001500305"/>
    </source>
</evidence>
<keyword evidence="3" id="KW-1185">Reference proteome</keyword>
<dbReference type="Pfam" id="PF00975">
    <property type="entry name" value="Thioesterase"/>
    <property type="match status" value="1"/>
</dbReference>
<name>A0ABP5RJV7_9ACTN</name>
<dbReference type="InterPro" id="IPR029058">
    <property type="entry name" value="AB_hydrolase_fold"/>
</dbReference>
<gene>
    <name evidence="2" type="ORF">GCM10010430_56270</name>
</gene>
<evidence type="ECO:0000313" key="2">
    <source>
        <dbReference type="EMBL" id="GAA2264359.1"/>
    </source>
</evidence>
<organism evidence="2 3">
    <name type="scientific">Kitasatospora cystarginea</name>
    <dbReference type="NCBI Taxonomy" id="58350"/>
    <lineage>
        <taxon>Bacteria</taxon>
        <taxon>Bacillati</taxon>
        <taxon>Actinomycetota</taxon>
        <taxon>Actinomycetes</taxon>
        <taxon>Kitasatosporales</taxon>
        <taxon>Streptomycetaceae</taxon>
        <taxon>Kitasatospora</taxon>
    </lineage>
</organism>
<comment type="caution">
    <text evidence="2">The sequence shown here is derived from an EMBL/GenBank/DDBJ whole genome shotgun (WGS) entry which is preliminary data.</text>
</comment>
<proteinExistence type="predicted"/>
<dbReference type="SUPFAM" id="SSF53474">
    <property type="entry name" value="alpha/beta-Hydrolases"/>
    <property type="match status" value="1"/>
</dbReference>
<reference evidence="3" key="1">
    <citation type="journal article" date="2019" name="Int. J. Syst. Evol. Microbiol.">
        <title>The Global Catalogue of Microorganisms (GCM) 10K type strain sequencing project: providing services to taxonomists for standard genome sequencing and annotation.</title>
        <authorList>
            <consortium name="The Broad Institute Genomics Platform"/>
            <consortium name="The Broad Institute Genome Sequencing Center for Infectious Disease"/>
            <person name="Wu L."/>
            <person name="Ma J."/>
        </authorList>
    </citation>
    <scope>NUCLEOTIDE SEQUENCE [LARGE SCALE GENOMIC DNA]</scope>
    <source>
        <strain evidence="3">JCM 7356</strain>
    </source>
</reference>
<dbReference type="Gene3D" id="3.40.50.1820">
    <property type="entry name" value="alpha/beta hydrolase"/>
    <property type="match status" value="1"/>
</dbReference>
<dbReference type="Proteomes" id="UP001500305">
    <property type="component" value="Unassembled WGS sequence"/>
</dbReference>
<accession>A0ABP5RJV7</accession>
<sequence>MAAHYLREVRGVQPADPYALGGAAFGGLIALEMAQRLRAEGETVELLALFDTPGPGQMPPNKHGGLSAEAADELLAERMSAEGVEPGESADAYARQVFDVYRANLEALHAYRPTPYAGPVLYFLAAERRDGIDPARPDSAWTPLARAGLMTHTLPGDYLAMFAPANAETIARVVTTNLQMGKVHSE</sequence>
<evidence type="ECO:0000259" key="1">
    <source>
        <dbReference type="Pfam" id="PF00975"/>
    </source>
</evidence>
<dbReference type="EMBL" id="BAAATR010000030">
    <property type="protein sequence ID" value="GAA2264359.1"/>
    <property type="molecule type" value="Genomic_DNA"/>
</dbReference>
<protein>
    <recommendedName>
        <fullName evidence="1">Thioesterase domain-containing protein</fullName>
    </recommendedName>
</protein>
<dbReference type="InterPro" id="IPR001031">
    <property type="entry name" value="Thioesterase"/>
</dbReference>
<feature type="domain" description="Thioesterase" evidence="1">
    <location>
        <begin position="1"/>
        <end position="174"/>
    </location>
</feature>